<feature type="transmembrane region" description="Helical" evidence="8">
    <location>
        <begin position="199"/>
        <end position="219"/>
    </location>
</feature>
<keyword evidence="5 8" id="KW-0812">Transmembrane</keyword>
<proteinExistence type="inferred from homology"/>
<evidence type="ECO:0000313" key="10">
    <source>
        <dbReference type="Proteomes" id="UP000198832"/>
    </source>
</evidence>
<dbReference type="Proteomes" id="UP000198832">
    <property type="component" value="Unassembled WGS sequence"/>
</dbReference>
<dbReference type="CDD" id="cd06550">
    <property type="entry name" value="TM_ABC_iron-siderophores_like"/>
    <property type="match status" value="1"/>
</dbReference>
<dbReference type="SUPFAM" id="SSF81345">
    <property type="entry name" value="ABC transporter involved in vitamin B12 uptake, BtuC"/>
    <property type="match status" value="1"/>
</dbReference>
<feature type="transmembrane region" description="Helical" evidence="8">
    <location>
        <begin position="74"/>
        <end position="95"/>
    </location>
</feature>
<sequence>MSATAITVAVGRRRRARRRTVIVGVLAALVVAAWFASLMVGHTFYGPSDVVQVVRGETVPGASFTVGDLRLPRASLAVLTGLAFGMGGVTFQTMLRNPLASPDVIGISTGASAAGLFAIVILGLSGLAVSAVAVVAAIAVALLIYVLAWKDGVVGSRLVLIGIGMAAMLHAVISWVLVQASEWDLQAAMRWFSGNLNNAGWDLVVPLLVVMAVVAPVLLAQGGRLDLLHLGDDTAAALGVPVERTRLLCIVTAVVLMACATAAAGPVAFVAFLAGPIAARLVGPGTPLLVPAALVGALLVLVGDQVGQWAFDNRYPVGVVTGALGAPYLVYLLIRSHRTGGAL</sequence>
<dbReference type="RefSeq" id="WP_091120476.1">
    <property type="nucleotide sequence ID" value="NZ_FOLB01000002.1"/>
</dbReference>
<keyword evidence="7 8" id="KW-0472">Membrane</keyword>
<feature type="transmembrane region" description="Helical" evidence="8">
    <location>
        <begin position="315"/>
        <end position="334"/>
    </location>
</feature>
<gene>
    <name evidence="9" type="ORF">SAMN04487968_102231</name>
</gene>
<name>A0A1I1ETL2_9ACTN</name>
<feature type="transmembrane region" description="Helical" evidence="8">
    <location>
        <begin position="250"/>
        <end position="274"/>
    </location>
</feature>
<organism evidence="9 10">
    <name type="scientific">Nocardioides terrae</name>
    <dbReference type="NCBI Taxonomy" id="574651"/>
    <lineage>
        <taxon>Bacteria</taxon>
        <taxon>Bacillati</taxon>
        <taxon>Actinomycetota</taxon>
        <taxon>Actinomycetes</taxon>
        <taxon>Propionibacteriales</taxon>
        <taxon>Nocardioidaceae</taxon>
        <taxon>Nocardioides</taxon>
    </lineage>
</organism>
<evidence type="ECO:0000256" key="4">
    <source>
        <dbReference type="ARBA" id="ARBA00022475"/>
    </source>
</evidence>
<reference evidence="9 10" key="1">
    <citation type="submission" date="2016-10" db="EMBL/GenBank/DDBJ databases">
        <authorList>
            <person name="de Groot N.N."/>
        </authorList>
    </citation>
    <scope>NUCLEOTIDE SEQUENCE [LARGE SCALE GENOMIC DNA]</scope>
    <source>
        <strain evidence="9 10">CGMCC 1.7056</strain>
    </source>
</reference>
<dbReference type="Pfam" id="PF01032">
    <property type="entry name" value="FecCD"/>
    <property type="match status" value="1"/>
</dbReference>
<accession>A0A1I1ETL2</accession>
<feature type="transmembrane region" description="Helical" evidence="8">
    <location>
        <begin position="158"/>
        <end position="178"/>
    </location>
</feature>
<dbReference type="OrthoDB" id="4455417at2"/>
<evidence type="ECO:0000256" key="7">
    <source>
        <dbReference type="ARBA" id="ARBA00023136"/>
    </source>
</evidence>
<dbReference type="InterPro" id="IPR037294">
    <property type="entry name" value="ABC_BtuC-like"/>
</dbReference>
<dbReference type="GO" id="GO:0005886">
    <property type="term" value="C:plasma membrane"/>
    <property type="evidence" value="ECO:0007669"/>
    <property type="project" value="UniProtKB-SubCell"/>
</dbReference>
<evidence type="ECO:0000256" key="6">
    <source>
        <dbReference type="ARBA" id="ARBA00022989"/>
    </source>
</evidence>
<dbReference type="PANTHER" id="PTHR30472">
    <property type="entry name" value="FERRIC ENTEROBACTIN TRANSPORT SYSTEM PERMEASE PROTEIN"/>
    <property type="match status" value="1"/>
</dbReference>
<evidence type="ECO:0000256" key="1">
    <source>
        <dbReference type="ARBA" id="ARBA00004651"/>
    </source>
</evidence>
<keyword evidence="6 8" id="KW-1133">Transmembrane helix</keyword>
<evidence type="ECO:0000256" key="8">
    <source>
        <dbReference type="SAM" id="Phobius"/>
    </source>
</evidence>
<protein>
    <submittedName>
        <fullName evidence="9">Iron complex transport system permease protein</fullName>
    </submittedName>
</protein>
<evidence type="ECO:0000256" key="2">
    <source>
        <dbReference type="ARBA" id="ARBA00007935"/>
    </source>
</evidence>
<dbReference type="PANTHER" id="PTHR30472:SF24">
    <property type="entry name" value="FERRIC ENTEROBACTIN TRANSPORT SYSTEM PERMEASE PROTEIN FEPG"/>
    <property type="match status" value="1"/>
</dbReference>
<comment type="subcellular location">
    <subcellularLocation>
        <location evidence="1">Cell membrane</location>
        <topology evidence="1">Multi-pass membrane protein</topology>
    </subcellularLocation>
</comment>
<dbReference type="GO" id="GO:0022857">
    <property type="term" value="F:transmembrane transporter activity"/>
    <property type="evidence" value="ECO:0007669"/>
    <property type="project" value="InterPro"/>
</dbReference>
<feature type="transmembrane region" description="Helical" evidence="8">
    <location>
        <begin position="116"/>
        <end position="146"/>
    </location>
</feature>
<dbReference type="EMBL" id="FOLB01000002">
    <property type="protein sequence ID" value="SFB90411.1"/>
    <property type="molecule type" value="Genomic_DNA"/>
</dbReference>
<dbReference type="GO" id="GO:0033214">
    <property type="term" value="P:siderophore-iron import into cell"/>
    <property type="evidence" value="ECO:0007669"/>
    <property type="project" value="TreeGrafter"/>
</dbReference>
<comment type="similarity">
    <text evidence="2">Belongs to the binding-protein-dependent transport system permease family. FecCD subfamily.</text>
</comment>
<feature type="transmembrane region" description="Helical" evidence="8">
    <location>
        <begin position="281"/>
        <end position="303"/>
    </location>
</feature>
<keyword evidence="10" id="KW-1185">Reference proteome</keyword>
<dbReference type="STRING" id="574651.SAMN04487968_102231"/>
<evidence type="ECO:0000313" key="9">
    <source>
        <dbReference type="EMBL" id="SFB90411.1"/>
    </source>
</evidence>
<dbReference type="AlphaFoldDB" id="A0A1I1ETL2"/>
<keyword evidence="4" id="KW-1003">Cell membrane</keyword>
<feature type="transmembrane region" description="Helical" evidence="8">
    <location>
        <begin position="21"/>
        <end position="45"/>
    </location>
</feature>
<dbReference type="Gene3D" id="1.10.3470.10">
    <property type="entry name" value="ABC transporter involved in vitamin B12 uptake, BtuC"/>
    <property type="match status" value="1"/>
</dbReference>
<keyword evidence="3" id="KW-0813">Transport</keyword>
<evidence type="ECO:0000256" key="3">
    <source>
        <dbReference type="ARBA" id="ARBA00022448"/>
    </source>
</evidence>
<dbReference type="InterPro" id="IPR000522">
    <property type="entry name" value="ABC_transptr_permease_BtuC"/>
</dbReference>
<evidence type="ECO:0000256" key="5">
    <source>
        <dbReference type="ARBA" id="ARBA00022692"/>
    </source>
</evidence>